<sequence length="262" mass="27880">MTQPHPAFALETSDVSKTFGRGSNAVQALRQVSVQLPAGQWTALMGPSGSGKTTLLHVLAGLATPDSGSVLLHPSAAHPGSVVDVASLSDAERTKLRRTRIGVIFQEFNLVPVLSVRDNIRLPMRLAHQRIDEQRFSDIVTRLGLGDRLRHTPAALSGGQRQRVAVARALLSQPDVLLADEPTGNLDSRTSEAVLGLFREIVDTFGVTVAMVTHDPQAAAVADRTIHMVDGVITTPSTAGIVEGAQRNDAPLPHPPRFAGEV</sequence>
<dbReference type="GO" id="GO:0016887">
    <property type="term" value="F:ATP hydrolysis activity"/>
    <property type="evidence" value="ECO:0007669"/>
    <property type="project" value="InterPro"/>
</dbReference>
<accession>A0A3G6J379</accession>
<dbReference type="InterPro" id="IPR027417">
    <property type="entry name" value="P-loop_NTPase"/>
</dbReference>
<dbReference type="InterPro" id="IPR017911">
    <property type="entry name" value="MacB-like_ATP-bd"/>
</dbReference>
<dbReference type="AlphaFoldDB" id="A0A3G6J379"/>
<proteinExistence type="predicted"/>
<dbReference type="GO" id="GO:0022857">
    <property type="term" value="F:transmembrane transporter activity"/>
    <property type="evidence" value="ECO:0007669"/>
    <property type="project" value="TreeGrafter"/>
</dbReference>
<dbReference type="Pfam" id="PF00005">
    <property type="entry name" value="ABC_tran"/>
    <property type="match status" value="1"/>
</dbReference>
<dbReference type="PROSITE" id="PS00211">
    <property type="entry name" value="ABC_TRANSPORTER_1"/>
    <property type="match status" value="1"/>
</dbReference>
<dbReference type="KEGG" id="ccho:CCHOA_00510"/>
<dbReference type="PANTHER" id="PTHR24220:SF685">
    <property type="entry name" value="ABC TRANSPORTER RELATED"/>
    <property type="match status" value="1"/>
</dbReference>
<evidence type="ECO:0000256" key="2">
    <source>
        <dbReference type="ARBA" id="ARBA00022741"/>
    </source>
</evidence>
<keyword evidence="6" id="KW-1185">Reference proteome</keyword>
<evidence type="ECO:0000313" key="6">
    <source>
        <dbReference type="Proteomes" id="UP000269019"/>
    </source>
</evidence>
<dbReference type="CDD" id="cd03255">
    <property type="entry name" value="ABC_MJ0796_LolCDE_FtsE"/>
    <property type="match status" value="1"/>
</dbReference>
<dbReference type="SUPFAM" id="SSF52540">
    <property type="entry name" value="P-loop containing nucleoside triphosphate hydrolases"/>
    <property type="match status" value="1"/>
</dbReference>
<dbReference type="InterPro" id="IPR003593">
    <property type="entry name" value="AAA+_ATPase"/>
</dbReference>
<keyword evidence="2" id="KW-0547">Nucleotide-binding</keyword>
<feature type="domain" description="ABC transporter" evidence="4">
    <location>
        <begin position="10"/>
        <end position="255"/>
    </location>
</feature>
<evidence type="ECO:0000259" key="4">
    <source>
        <dbReference type="PROSITE" id="PS50893"/>
    </source>
</evidence>
<dbReference type="InterPro" id="IPR015854">
    <property type="entry name" value="ABC_transpr_LolD-like"/>
</dbReference>
<dbReference type="GO" id="GO:0005524">
    <property type="term" value="F:ATP binding"/>
    <property type="evidence" value="ECO:0007669"/>
    <property type="project" value="UniProtKB-KW"/>
</dbReference>
<dbReference type="InterPro" id="IPR017871">
    <property type="entry name" value="ABC_transporter-like_CS"/>
</dbReference>
<name>A0A3G6J379_9CORY</name>
<protein>
    <submittedName>
        <fullName evidence="5">ABC transporter ATP-binding protein YxdL</fullName>
    </submittedName>
</protein>
<gene>
    <name evidence="5" type="primary">yxdL2</name>
    <name evidence="5" type="ORF">CCHOA_00510</name>
</gene>
<dbReference type="RefSeq" id="WP_245992148.1">
    <property type="nucleotide sequence ID" value="NZ_CP033896.1"/>
</dbReference>
<dbReference type="PANTHER" id="PTHR24220">
    <property type="entry name" value="IMPORT ATP-BINDING PROTEIN"/>
    <property type="match status" value="1"/>
</dbReference>
<dbReference type="GO" id="GO:0098796">
    <property type="term" value="C:membrane protein complex"/>
    <property type="evidence" value="ECO:0007669"/>
    <property type="project" value="UniProtKB-ARBA"/>
</dbReference>
<dbReference type="EMBL" id="CP033896">
    <property type="protein sequence ID" value="AZA12531.1"/>
    <property type="molecule type" value="Genomic_DNA"/>
</dbReference>
<dbReference type="GO" id="GO:0005886">
    <property type="term" value="C:plasma membrane"/>
    <property type="evidence" value="ECO:0007669"/>
    <property type="project" value="TreeGrafter"/>
</dbReference>
<reference evidence="5 6" key="1">
    <citation type="submission" date="2018-11" db="EMBL/GenBank/DDBJ databases">
        <authorList>
            <person name="Kleinhagauer T."/>
            <person name="Glaeser S.P."/>
            <person name="Spergser J."/>
            <person name="Ruckert C."/>
            <person name="Kaempfer P."/>
            <person name="Busse H.-J."/>
        </authorList>
    </citation>
    <scope>NUCLEOTIDE SEQUENCE [LARGE SCALE GENOMIC DNA]</scope>
    <source>
        <strain evidence="5 6">200CH</strain>
    </source>
</reference>
<evidence type="ECO:0000256" key="3">
    <source>
        <dbReference type="ARBA" id="ARBA00022840"/>
    </source>
</evidence>
<evidence type="ECO:0000256" key="1">
    <source>
        <dbReference type="ARBA" id="ARBA00022448"/>
    </source>
</evidence>
<evidence type="ECO:0000313" key="5">
    <source>
        <dbReference type="EMBL" id="AZA12531.1"/>
    </source>
</evidence>
<dbReference type="FunFam" id="3.40.50.300:FF:000032">
    <property type="entry name" value="Export ABC transporter ATP-binding protein"/>
    <property type="match status" value="1"/>
</dbReference>
<dbReference type="Gene3D" id="3.40.50.300">
    <property type="entry name" value="P-loop containing nucleotide triphosphate hydrolases"/>
    <property type="match status" value="1"/>
</dbReference>
<dbReference type="Proteomes" id="UP000269019">
    <property type="component" value="Chromosome"/>
</dbReference>
<dbReference type="InterPro" id="IPR003439">
    <property type="entry name" value="ABC_transporter-like_ATP-bd"/>
</dbReference>
<dbReference type="SMART" id="SM00382">
    <property type="entry name" value="AAA"/>
    <property type="match status" value="1"/>
</dbReference>
<dbReference type="PROSITE" id="PS50893">
    <property type="entry name" value="ABC_TRANSPORTER_2"/>
    <property type="match status" value="1"/>
</dbReference>
<keyword evidence="3 5" id="KW-0067">ATP-binding</keyword>
<organism evidence="5 6">
    <name type="scientific">Corynebacterium choanae</name>
    <dbReference type="NCBI Taxonomy" id="1862358"/>
    <lineage>
        <taxon>Bacteria</taxon>
        <taxon>Bacillati</taxon>
        <taxon>Actinomycetota</taxon>
        <taxon>Actinomycetes</taxon>
        <taxon>Mycobacteriales</taxon>
        <taxon>Corynebacteriaceae</taxon>
        <taxon>Corynebacterium</taxon>
    </lineage>
</organism>
<keyword evidence="1" id="KW-0813">Transport</keyword>